<dbReference type="GeneID" id="26258548"/>
<protein>
    <recommendedName>
        <fullName evidence="6">PABS domain-containing protein</fullName>
    </recommendedName>
</protein>
<evidence type="ECO:0000256" key="1">
    <source>
        <dbReference type="ARBA" id="ARBA00023115"/>
    </source>
</evidence>
<feature type="compositionally biased region" description="Basic residues" evidence="2">
    <location>
        <begin position="1"/>
        <end position="13"/>
    </location>
</feature>
<dbReference type="NCBIfam" id="NF037959">
    <property type="entry name" value="MFS_SpdSyn"/>
    <property type="match status" value="1"/>
</dbReference>
<dbReference type="PANTHER" id="PTHR43317:SF1">
    <property type="entry name" value="THERMOSPERMINE SYNTHASE ACAULIS5"/>
    <property type="match status" value="1"/>
</dbReference>
<evidence type="ECO:0000313" key="5">
    <source>
        <dbReference type="Proteomes" id="UP000054337"/>
    </source>
</evidence>
<sequence length="581" mass="63432">MSSKQKTQKKPKAANKAAPQTQNASASTILLSVGRAAALLLIAGFASPVSQLNLSPVYGSIPASLHHQRTMTIVAVAALLVRRGLKSYVSANVSQYIAVIAYWAPVIQFLLFPYSEKMGIEYGPMAIELLTYFPLLFLSIFAAADLLECIDISGLNPSPLKEIVIPTASYFAVSTTAKISSALIPSFIGTSVYFTRIGFQMLLASASAFFSPSRVILLAFPAILHTLWTNPHHPSTHGLQLANSTLQATQNYTLLARQESVTGYVSVVESQSESAFRLLRCDHSLLGGEWLVTPEAYAKGQRQRESIFAVFVLLEAVRLIEPPVASIPAVDESEKSALVIGLGIGTAPNALIAHGLNTTIVELDPVVHYYATKYFNLSPKHNAVIADATSYVAEKSVSAPGSYDYIIHDVFTGGAEPVYLFTTEFMQGLYNLLKDDGFAAINYAGDLTLGSTRLVLNTIHAIFPACRIFRDSPASEERQDGDADFINMVIFCVKNDHGLGKQGIRFRNAKPADYLGSIARRNFLQPQENLEVKYEYVPKEDGGRVMGNADVGELEKFHKDGAVSHWKIMRTVLPSGVWEMW</sequence>
<keyword evidence="3" id="KW-0472">Membrane</keyword>
<dbReference type="AlphaFoldDB" id="W7F0W0"/>
<name>W7F0W0_BIPV3</name>
<keyword evidence="3" id="KW-0812">Transmembrane</keyword>
<evidence type="ECO:0000256" key="2">
    <source>
        <dbReference type="SAM" id="MobiDB-lite"/>
    </source>
</evidence>
<keyword evidence="3" id="KW-1133">Transmembrane helix</keyword>
<dbReference type="GO" id="GO:0006596">
    <property type="term" value="P:polyamine biosynthetic process"/>
    <property type="evidence" value="ECO:0007669"/>
    <property type="project" value="UniProtKB-KW"/>
</dbReference>
<feature type="transmembrane region" description="Helical" evidence="3">
    <location>
        <begin position="126"/>
        <end position="147"/>
    </location>
</feature>
<reference evidence="4 5" key="1">
    <citation type="journal article" date="2013" name="PLoS Genet.">
        <title>Comparative genome structure, secondary metabolite, and effector coding capacity across Cochliobolus pathogens.</title>
        <authorList>
            <person name="Condon B.J."/>
            <person name="Leng Y."/>
            <person name="Wu D."/>
            <person name="Bushley K.E."/>
            <person name="Ohm R.A."/>
            <person name="Otillar R."/>
            <person name="Martin J."/>
            <person name="Schackwitz W."/>
            <person name="Grimwood J."/>
            <person name="MohdZainudin N."/>
            <person name="Xue C."/>
            <person name="Wang R."/>
            <person name="Manning V.A."/>
            <person name="Dhillon B."/>
            <person name="Tu Z.J."/>
            <person name="Steffenson B.J."/>
            <person name="Salamov A."/>
            <person name="Sun H."/>
            <person name="Lowry S."/>
            <person name="LaButti K."/>
            <person name="Han J."/>
            <person name="Copeland A."/>
            <person name="Lindquist E."/>
            <person name="Barry K."/>
            <person name="Schmutz J."/>
            <person name="Baker S.E."/>
            <person name="Ciuffetti L.M."/>
            <person name="Grigoriev I.V."/>
            <person name="Zhong S."/>
            <person name="Turgeon B.G."/>
        </authorList>
    </citation>
    <scope>NUCLEOTIDE SEQUENCE [LARGE SCALE GENOMIC DNA]</scope>
    <source>
        <strain evidence="4 5">FI3</strain>
    </source>
</reference>
<proteinExistence type="predicted"/>
<dbReference type="SUPFAM" id="SSF53335">
    <property type="entry name" value="S-adenosyl-L-methionine-dependent methyltransferases"/>
    <property type="match status" value="1"/>
</dbReference>
<gene>
    <name evidence="4" type="ORF">COCVIDRAFT_86792</name>
</gene>
<dbReference type="PANTHER" id="PTHR43317">
    <property type="entry name" value="THERMOSPERMINE SYNTHASE ACAULIS5"/>
    <property type="match status" value="1"/>
</dbReference>
<evidence type="ECO:0000313" key="4">
    <source>
        <dbReference type="EMBL" id="EUN31775.1"/>
    </source>
</evidence>
<dbReference type="InterPro" id="IPR029063">
    <property type="entry name" value="SAM-dependent_MTases_sf"/>
</dbReference>
<evidence type="ECO:0008006" key="6">
    <source>
        <dbReference type="Google" id="ProtNLM"/>
    </source>
</evidence>
<dbReference type="FunFam" id="3.40.50.150:FF:000288">
    <property type="entry name" value="Spermine/spermidine synthase, putative"/>
    <property type="match status" value="1"/>
</dbReference>
<feature type="transmembrane region" description="Helical" evidence="3">
    <location>
        <begin position="93"/>
        <end position="114"/>
    </location>
</feature>
<feature type="transmembrane region" description="Helical" evidence="3">
    <location>
        <begin position="26"/>
        <end position="46"/>
    </location>
</feature>
<dbReference type="Proteomes" id="UP000054337">
    <property type="component" value="Unassembled WGS sequence"/>
</dbReference>
<dbReference type="EMBL" id="KI968697">
    <property type="protein sequence ID" value="EUN31775.1"/>
    <property type="molecule type" value="Genomic_DNA"/>
</dbReference>
<feature type="region of interest" description="Disordered" evidence="2">
    <location>
        <begin position="1"/>
        <end position="20"/>
    </location>
</feature>
<organism evidence="4 5">
    <name type="scientific">Bipolaris victoriae (strain FI3)</name>
    <name type="common">Victoria blight of oats agent</name>
    <name type="synonym">Cochliobolus victoriae</name>
    <dbReference type="NCBI Taxonomy" id="930091"/>
    <lineage>
        <taxon>Eukaryota</taxon>
        <taxon>Fungi</taxon>
        <taxon>Dikarya</taxon>
        <taxon>Ascomycota</taxon>
        <taxon>Pezizomycotina</taxon>
        <taxon>Dothideomycetes</taxon>
        <taxon>Pleosporomycetidae</taxon>
        <taxon>Pleosporales</taxon>
        <taxon>Pleosporineae</taxon>
        <taxon>Pleosporaceae</taxon>
        <taxon>Bipolaris</taxon>
    </lineage>
</organism>
<dbReference type="OrthoDB" id="2016285at2759"/>
<dbReference type="RefSeq" id="XP_014561370.1">
    <property type="nucleotide sequence ID" value="XM_014705884.1"/>
</dbReference>
<dbReference type="Pfam" id="PF01564">
    <property type="entry name" value="Spermine_synth"/>
    <property type="match status" value="1"/>
</dbReference>
<dbReference type="Gene3D" id="3.40.50.150">
    <property type="entry name" value="Vaccinia Virus protein VP39"/>
    <property type="match status" value="1"/>
</dbReference>
<keyword evidence="5" id="KW-1185">Reference proteome</keyword>
<dbReference type="HOGENOM" id="CLU_017511_2_0_1"/>
<evidence type="ECO:0000256" key="3">
    <source>
        <dbReference type="SAM" id="Phobius"/>
    </source>
</evidence>
<keyword evidence="1" id="KW-0620">Polyamine biosynthesis</keyword>
<accession>W7F0W0</accession>